<protein>
    <submittedName>
        <fullName evidence="1">Uncharacterized protein</fullName>
    </submittedName>
</protein>
<gene>
    <name evidence="1" type="ORF">A3G31_12745</name>
</gene>
<proteinExistence type="predicted"/>
<sequence length="108" mass="12670">MTFLIFILDLEKINEERGRNKKMIREELFRKNQQLSTEFELYLLEHPEIEGKIPDNALIVLLPDYDKELAEKNKELAKANKEAGQIIVYVRVKKLRASRIESVTLKVA</sequence>
<dbReference type="InterPro" id="IPR043707">
    <property type="entry name" value="DUF5647"/>
</dbReference>
<accession>A0A1F7SF17</accession>
<organism evidence="1 2">
    <name type="scientific">Candidatus Schekmanbacteria bacterium RIFCSPLOWO2_12_FULL_38_15</name>
    <dbReference type="NCBI Taxonomy" id="1817883"/>
    <lineage>
        <taxon>Bacteria</taxon>
        <taxon>Candidatus Schekmaniibacteriota</taxon>
    </lineage>
</organism>
<dbReference type="EMBL" id="MGDI01000037">
    <property type="protein sequence ID" value="OGL51844.1"/>
    <property type="molecule type" value="Genomic_DNA"/>
</dbReference>
<comment type="caution">
    <text evidence="1">The sequence shown here is derived from an EMBL/GenBank/DDBJ whole genome shotgun (WGS) entry which is preliminary data.</text>
</comment>
<dbReference type="Proteomes" id="UP000178082">
    <property type="component" value="Unassembled WGS sequence"/>
</dbReference>
<dbReference type="Pfam" id="PF18882">
    <property type="entry name" value="DUF5647"/>
    <property type="match status" value="1"/>
</dbReference>
<dbReference type="AlphaFoldDB" id="A0A1F7SF17"/>
<evidence type="ECO:0000313" key="2">
    <source>
        <dbReference type="Proteomes" id="UP000178082"/>
    </source>
</evidence>
<evidence type="ECO:0000313" key="1">
    <source>
        <dbReference type="EMBL" id="OGL51844.1"/>
    </source>
</evidence>
<reference evidence="1 2" key="1">
    <citation type="journal article" date="2016" name="Nat. Commun.">
        <title>Thousands of microbial genomes shed light on interconnected biogeochemical processes in an aquifer system.</title>
        <authorList>
            <person name="Anantharaman K."/>
            <person name="Brown C.T."/>
            <person name="Hug L.A."/>
            <person name="Sharon I."/>
            <person name="Castelle C.J."/>
            <person name="Probst A.J."/>
            <person name="Thomas B.C."/>
            <person name="Singh A."/>
            <person name="Wilkins M.J."/>
            <person name="Karaoz U."/>
            <person name="Brodie E.L."/>
            <person name="Williams K.H."/>
            <person name="Hubbard S.S."/>
            <person name="Banfield J.F."/>
        </authorList>
    </citation>
    <scope>NUCLEOTIDE SEQUENCE [LARGE SCALE GENOMIC DNA]</scope>
</reference>
<name>A0A1F7SF17_9BACT</name>